<evidence type="ECO:0000313" key="2">
    <source>
        <dbReference type="Proteomes" id="UP000198642"/>
    </source>
</evidence>
<proteinExistence type="predicted"/>
<evidence type="ECO:0000313" key="1">
    <source>
        <dbReference type="EMBL" id="SFA93630.1"/>
    </source>
</evidence>
<reference evidence="1 2" key="1">
    <citation type="submission" date="2016-10" db="EMBL/GenBank/DDBJ databases">
        <authorList>
            <person name="de Groot N.N."/>
        </authorList>
    </citation>
    <scope>NUCLEOTIDE SEQUENCE [LARGE SCALE GENOMIC DNA]</scope>
    <source>
        <strain evidence="1 2">CGMCC 1.3702</strain>
    </source>
</reference>
<organism evidence="1 2">
    <name type="scientific">Lentibacillus halodurans</name>
    <dbReference type="NCBI Taxonomy" id="237679"/>
    <lineage>
        <taxon>Bacteria</taxon>
        <taxon>Bacillati</taxon>
        <taxon>Bacillota</taxon>
        <taxon>Bacilli</taxon>
        <taxon>Bacillales</taxon>
        <taxon>Bacillaceae</taxon>
        <taxon>Lentibacillus</taxon>
    </lineage>
</organism>
<accession>A0A1I0WZN5</accession>
<keyword evidence="2" id="KW-1185">Reference proteome</keyword>
<name>A0A1I0WZN5_9BACI</name>
<sequence length="58" mass="6643">MSINLDQYNNENIKRPTGIIDILQAEEQKREAFLDQMVSVIENTLSKLEAKSGEAKDY</sequence>
<dbReference type="AlphaFoldDB" id="A0A1I0WZN5"/>
<dbReference type="STRING" id="237679.SAMN04488072_1045"/>
<gene>
    <name evidence="1" type="ORF">SAMN04488072_1045</name>
</gene>
<dbReference type="Proteomes" id="UP000198642">
    <property type="component" value="Unassembled WGS sequence"/>
</dbReference>
<protein>
    <submittedName>
        <fullName evidence="1">Uncharacterized protein</fullName>
    </submittedName>
</protein>
<dbReference type="EMBL" id="FOJW01000004">
    <property type="protein sequence ID" value="SFA93630.1"/>
    <property type="molecule type" value="Genomic_DNA"/>
</dbReference>
<dbReference type="RefSeq" id="WP_170848163.1">
    <property type="nucleotide sequence ID" value="NZ_FOJW01000004.1"/>
</dbReference>